<reference evidence="2" key="1">
    <citation type="submission" date="2016-12" db="EMBL/GenBank/DDBJ databases">
        <authorList>
            <person name="Jung M.Y."/>
            <person name="Lee S.H."/>
        </authorList>
    </citation>
    <scope>NUCLEOTIDE SEQUENCE [LARGE SCALE GENOMIC DNA]</scope>
    <source>
        <strain evidence="2">WiKim39</strain>
    </source>
</reference>
<dbReference type="STRING" id="1847728.BTM29_10025"/>
<accession>A0A1P8Q4S6</accession>
<proteinExistence type="predicted"/>
<name>A0A1P8Q4S6_9LACO</name>
<keyword evidence="2" id="KW-1185">Reference proteome</keyword>
<dbReference type="KEGG" id="lalw:BTM29_10025"/>
<evidence type="ECO:0000313" key="2">
    <source>
        <dbReference type="Proteomes" id="UP000187499"/>
    </source>
</evidence>
<dbReference type="AlphaFoldDB" id="A0A1P8Q4S6"/>
<dbReference type="OrthoDB" id="2969159at2"/>
<evidence type="ECO:0008006" key="3">
    <source>
        <dbReference type="Google" id="ProtNLM"/>
    </source>
</evidence>
<dbReference type="InterPro" id="IPR019612">
    <property type="entry name" value="Minor_capsid_put"/>
</dbReference>
<evidence type="ECO:0000313" key="1">
    <source>
        <dbReference type="EMBL" id="APX72866.1"/>
    </source>
</evidence>
<dbReference type="Pfam" id="PF10665">
    <property type="entry name" value="Minor_capsid_1"/>
    <property type="match status" value="1"/>
</dbReference>
<gene>
    <name evidence="1" type="ORF">BTM29_10025</name>
</gene>
<sequence length="121" mass="13730">MNIPAIPLYLLIHNIVIQESSETSSSSLKRPGKLIEHEFDRVRIEPKDKASITPTGVNNIPQNKGEFTLFIDSVNSINKDDYLLKIGDKVIWNGISRVAVSNYPVYSTDTNKPHHWEVELE</sequence>
<protein>
    <recommendedName>
        <fullName evidence="3">Minor capsid protein</fullName>
    </recommendedName>
</protein>
<dbReference type="EMBL" id="CP019323">
    <property type="protein sequence ID" value="APX72866.1"/>
    <property type="molecule type" value="Genomic_DNA"/>
</dbReference>
<organism evidence="1 2">
    <name type="scientific">Companilactobacillus allii</name>
    <dbReference type="NCBI Taxonomy" id="1847728"/>
    <lineage>
        <taxon>Bacteria</taxon>
        <taxon>Bacillati</taxon>
        <taxon>Bacillota</taxon>
        <taxon>Bacilli</taxon>
        <taxon>Lactobacillales</taxon>
        <taxon>Lactobacillaceae</taxon>
        <taxon>Companilactobacillus</taxon>
    </lineage>
</organism>
<dbReference type="Proteomes" id="UP000187499">
    <property type="component" value="Chromosome"/>
</dbReference>
<dbReference type="RefSeq" id="WP_076616995.1">
    <property type="nucleotide sequence ID" value="NZ_CP019323.1"/>
</dbReference>